<sequence>MDRRNSEEDTFSYFPTLKQFSEDILDLVWQEEDAKISDILPNITICERRAASLIIAGFSQFWRGNFPFEEGTAFRDIRRASEKLGKEEAHWINTNEPLRRLKGRENQPQKLRSLIIHPKSGIVKVNVCQGQSGDILDLMDTDPIKLPALDEGDKLCHKCYKVGHVGKVCPNPRNKEAYKKKLKDDPVFGEKEKHRIRHNFKEYRRRKRQAAAKKRHCKSSHIRGLEGRSVG</sequence>
<dbReference type="EMBL" id="CAJVCH010541115">
    <property type="protein sequence ID" value="CAG7826784.1"/>
    <property type="molecule type" value="Genomic_DNA"/>
</dbReference>
<organism evidence="2 3">
    <name type="scientific">Allacma fusca</name>
    <dbReference type="NCBI Taxonomy" id="39272"/>
    <lineage>
        <taxon>Eukaryota</taxon>
        <taxon>Metazoa</taxon>
        <taxon>Ecdysozoa</taxon>
        <taxon>Arthropoda</taxon>
        <taxon>Hexapoda</taxon>
        <taxon>Collembola</taxon>
        <taxon>Symphypleona</taxon>
        <taxon>Sminthuridae</taxon>
        <taxon>Allacma</taxon>
    </lineage>
</organism>
<accession>A0A8J2PKK3</accession>
<feature type="region of interest" description="Disordered" evidence="1">
    <location>
        <begin position="203"/>
        <end position="231"/>
    </location>
</feature>
<evidence type="ECO:0000256" key="1">
    <source>
        <dbReference type="SAM" id="MobiDB-lite"/>
    </source>
</evidence>
<evidence type="ECO:0000313" key="2">
    <source>
        <dbReference type="EMBL" id="CAG7826784.1"/>
    </source>
</evidence>
<dbReference type="OrthoDB" id="115435at2759"/>
<proteinExistence type="predicted"/>
<keyword evidence="3" id="KW-1185">Reference proteome</keyword>
<feature type="compositionally biased region" description="Basic residues" evidence="1">
    <location>
        <begin position="203"/>
        <end position="221"/>
    </location>
</feature>
<reference evidence="2" key="1">
    <citation type="submission" date="2021-06" db="EMBL/GenBank/DDBJ databases">
        <authorList>
            <person name="Hodson N. C."/>
            <person name="Mongue J. A."/>
            <person name="Jaron S. K."/>
        </authorList>
    </citation>
    <scope>NUCLEOTIDE SEQUENCE</scope>
</reference>
<evidence type="ECO:0000313" key="3">
    <source>
        <dbReference type="Proteomes" id="UP000708208"/>
    </source>
</evidence>
<name>A0A8J2PKK3_9HEXA</name>
<comment type="caution">
    <text evidence="2">The sequence shown here is derived from an EMBL/GenBank/DDBJ whole genome shotgun (WGS) entry which is preliminary data.</text>
</comment>
<dbReference type="Proteomes" id="UP000708208">
    <property type="component" value="Unassembled WGS sequence"/>
</dbReference>
<gene>
    <name evidence="2" type="ORF">AFUS01_LOCUS36821</name>
</gene>
<protein>
    <recommendedName>
        <fullName evidence="4">CCHC-type domain-containing protein</fullName>
    </recommendedName>
</protein>
<dbReference type="AlphaFoldDB" id="A0A8J2PKK3"/>
<evidence type="ECO:0008006" key="4">
    <source>
        <dbReference type="Google" id="ProtNLM"/>
    </source>
</evidence>